<keyword evidence="1" id="KW-0378">Hydrolase</keyword>
<dbReference type="PANTHER" id="PTHR43798:SF31">
    <property type="entry name" value="AB HYDROLASE SUPERFAMILY PROTEIN YCLE"/>
    <property type="match status" value="1"/>
</dbReference>
<evidence type="ECO:0000313" key="3">
    <source>
        <dbReference type="EMBL" id="AKO65505.1"/>
    </source>
</evidence>
<proteinExistence type="predicted"/>
<protein>
    <recommendedName>
        <fullName evidence="2">AB hydrolase-1 domain-containing protein</fullName>
    </recommendedName>
</protein>
<dbReference type="OrthoDB" id="9798888at2"/>
<evidence type="ECO:0000313" key="4">
    <source>
        <dbReference type="Proteomes" id="UP000066549"/>
    </source>
</evidence>
<dbReference type="InterPro" id="IPR050266">
    <property type="entry name" value="AB_hydrolase_sf"/>
</dbReference>
<organism evidence="3 4">
    <name type="scientific">Methylophilales bacterium MBRS-H7</name>
    <dbReference type="NCBI Taxonomy" id="1623450"/>
    <lineage>
        <taxon>Bacteria</taxon>
        <taxon>Pseudomonadati</taxon>
        <taxon>Pseudomonadota</taxon>
        <taxon>Betaproteobacteria</taxon>
        <taxon>Nitrosomonadales</taxon>
        <taxon>OM43 clade</taxon>
    </lineage>
</organism>
<dbReference type="Gene3D" id="3.40.50.1820">
    <property type="entry name" value="alpha/beta hydrolase"/>
    <property type="match status" value="1"/>
</dbReference>
<accession>A0A0H4J0C7</accession>
<dbReference type="AlphaFoldDB" id="A0A0H4J0C7"/>
<gene>
    <name evidence="3" type="ORF">VI33_01740</name>
</gene>
<dbReference type="Pfam" id="PF00561">
    <property type="entry name" value="Abhydrolase_1"/>
    <property type="match status" value="1"/>
</dbReference>
<dbReference type="InterPro" id="IPR000073">
    <property type="entry name" value="AB_hydrolase_1"/>
</dbReference>
<dbReference type="GO" id="GO:0016787">
    <property type="term" value="F:hydrolase activity"/>
    <property type="evidence" value="ECO:0007669"/>
    <property type="project" value="UniProtKB-KW"/>
</dbReference>
<dbReference type="GO" id="GO:0016020">
    <property type="term" value="C:membrane"/>
    <property type="evidence" value="ECO:0007669"/>
    <property type="project" value="TreeGrafter"/>
</dbReference>
<evidence type="ECO:0000259" key="2">
    <source>
        <dbReference type="Pfam" id="PF00561"/>
    </source>
</evidence>
<dbReference type="Proteomes" id="UP000066549">
    <property type="component" value="Chromosome"/>
</dbReference>
<dbReference type="SUPFAM" id="SSF53474">
    <property type="entry name" value="alpha/beta-Hydrolases"/>
    <property type="match status" value="1"/>
</dbReference>
<reference evidence="3 4" key="1">
    <citation type="submission" date="2015-03" db="EMBL/GenBank/DDBJ databases">
        <title>Comparative analysis of the OM43 clade including a novel species from Red Sea uncovers genomic and metabolic diversity among marine methylotrophs.</title>
        <authorList>
            <person name="Jimenez-Infante F."/>
            <person name="Ngugi D.K."/>
            <person name="Vinu M."/>
            <person name="Alam I."/>
            <person name="Kamau A."/>
            <person name="Blom J."/>
            <person name="Bajic V.B."/>
            <person name="Stingl U."/>
        </authorList>
    </citation>
    <scope>NUCLEOTIDE SEQUENCE [LARGE SCALE GENOMIC DNA]</scope>
    <source>
        <strain evidence="3 4">MBRSH7</strain>
    </source>
</reference>
<sequence>MLIESLGAGHPIIFIHGWAMNKDVFKPFFEKLDKNKYQLLFFDLPEMDENDAWEKCINQINDEIQNYNYDSFDLFGWSLGGQIAIEIYRLNREKVKKITLTSSTPIFVNNDLWKFGLNEVIFENFAKSIMSDQKKTLTNFFNLQLLGQENKKAILNYLIKCVASKDININSLKFYLSHMKNNNFLTFMGNMNCDIYLIAGDQDKIVPIQSQTFMQKNIKNVKKTKFINKASHVPFLSHPDECATYLDDIYS</sequence>
<evidence type="ECO:0000256" key="1">
    <source>
        <dbReference type="ARBA" id="ARBA00022801"/>
    </source>
</evidence>
<name>A0A0H4J0C7_9PROT</name>
<feature type="domain" description="AB hydrolase-1" evidence="2">
    <location>
        <begin position="11"/>
        <end position="239"/>
    </location>
</feature>
<keyword evidence="4" id="KW-1185">Reference proteome</keyword>
<dbReference type="PANTHER" id="PTHR43798">
    <property type="entry name" value="MONOACYLGLYCEROL LIPASE"/>
    <property type="match status" value="1"/>
</dbReference>
<dbReference type="EMBL" id="CP011002">
    <property type="protein sequence ID" value="AKO65505.1"/>
    <property type="molecule type" value="Genomic_DNA"/>
</dbReference>
<dbReference type="InterPro" id="IPR029058">
    <property type="entry name" value="AB_hydrolase_fold"/>
</dbReference>